<evidence type="ECO:0000313" key="2">
    <source>
        <dbReference type="Proteomes" id="UP000001362"/>
    </source>
</evidence>
<proteinExistence type="predicted"/>
<gene>
    <name evidence="1" type="ordered locus">AFE_1135</name>
</gene>
<keyword evidence="2" id="KW-1185">Reference proteome</keyword>
<sequence length="233" mass="26896">MPTFFQSKDLLPPELLARWDHAVAEYDRVLQGICGDSAACRLFYYNQIREKSALFWRLLNGKDPLPMPPPTRYAYPWYGIIEEPGPHQVGSIGFHAYGKPLGQQLAEIRGTDIEDLLFIEQCGWKVLSRNAAAQDMLETLQGGQFTLEDQNRLMAAGPEWVVQYRAWPAYRLFVQRYRRQTLPRFLEDTLDLVDKRSWAWTNTVVIREQDNGGIELESDGWFLEKEESCCTGS</sequence>
<dbReference type="KEGG" id="afr:AFE_1135"/>
<protein>
    <submittedName>
        <fullName evidence="1">Uncharacterized protein</fullName>
    </submittedName>
</protein>
<dbReference type="PaxDb" id="243159-AFE_1135"/>
<evidence type="ECO:0000313" key="1">
    <source>
        <dbReference type="EMBL" id="ACK79949.1"/>
    </source>
</evidence>
<organism evidence="1 2">
    <name type="scientific">Acidithiobacillus ferrooxidans (strain ATCC 23270 / DSM 14882 / CIP 104768 / NCIMB 8455)</name>
    <name type="common">Ferrobacillus ferrooxidans (strain ATCC 23270)</name>
    <dbReference type="NCBI Taxonomy" id="243159"/>
    <lineage>
        <taxon>Bacteria</taxon>
        <taxon>Pseudomonadati</taxon>
        <taxon>Pseudomonadota</taxon>
        <taxon>Acidithiobacillia</taxon>
        <taxon>Acidithiobacillales</taxon>
        <taxon>Acidithiobacillaceae</taxon>
        <taxon>Acidithiobacillus</taxon>
    </lineage>
</organism>
<dbReference type="HOGENOM" id="CLU_1187862_0_0_6"/>
<dbReference type="EMBL" id="CP001219">
    <property type="protein sequence ID" value="ACK79949.1"/>
    <property type="molecule type" value="Genomic_DNA"/>
</dbReference>
<dbReference type="Proteomes" id="UP000001362">
    <property type="component" value="Chromosome"/>
</dbReference>
<dbReference type="STRING" id="243159.AFE_1135"/>
<dbReference type="AlphaFoldDB" id="B7J883"/>
<name>B7J883_ACIF2</name>
<reference evidence="1 2" key="1">
    <citation type="journal article" date="2008" name="BMC Genomics">
        <title>Acidithiobacillus ferrooxidans metabolism: from genome sequence to industrial applications.</title>
        <authorList>
            <person name="Valdes J."/>
            <person name="Pedroso I."/>
            <person name="Quatrini R."/>
            <person name="Dodson R.J."/>
            <person name="Tettelin H."/>
            <person name="Blake R.II."/>
            <person name="Eisen J.A."/>
            <person name="Holmes D.S."/>
        </authorList>
    </citation>
    <scope>NUCLEOTIDE SEQUENCE [LARGE SCALE GENOMIC DNA]</scope>
    <source>
        <strain evidence="2">ATCC 23270 / DSM 14882 / CIP 104768 / NCIMB 8455</strain>
    </source>
</reference>
<dbReference type="GeneID" id="65280424"/>
<dbReference type="RefSeq" id="WP_012606844.1">
    <property type="nucleotide sequence ID" value="NC_011761.1"/>
</dbReference>
<accession>B7J883</accession>